<evidence type="ECO:0000256" key="11">
    <source>
        <dbReference type="ARBA" id="ARBA00023214"/>
    </source>
</evidence>
<evidence type="ECO:0000256" key="10">
    <source>
        <dbReference type="ARBA" id="ARBA00023180"/>
    </source>
</evidence>
<sequence>NLHNTPRLYGTDVFGFNSDYVGGLVLIFGPFLLIALILGLLSLFIFFKCGSCPPKCAYRKSRYPTTRKQATCMSGCFVVTLALCLAGAGLAIYGSIMLKGSVTESNETVGKTNAYLGQVEQMSFTAYTSIAEIEGRIDRIQALCPGQVAGDLAGSRSVLQELFQFTFDLYESIEGLPAAITDGQEILENVNTWQFMVIIAFLSVCIVLLLLFTTLLFMGTSKSDTMSMKHSYFRHYGRVL</sequence>
<keyword evidence="15" id="KW-1185">Reference proteome</keyword>
<evidence type="ECO:0000313" key="15">
    <source>
        <dbReference type="Proteomes" id="UP000054560"/>
    </source>
</evidence>
<dbReference type="PANTHER" id="PTHR12424:SF8">
    <property type="entry name" value="PROTEIN TWEETY"/>
    <property type="match status" value="1"/>
</dbReference>
<name>A0A0L0FP94_9EUKA</name>
<dbReference type="AlphaFoldDB" id="A0A0L0FP94"/>
<comment type="subcellular location">
    <subcellularLocation>
        <location evidence="1">Cell membrane</location>
        <topology evidence="1">Multi-pass membrane protein</topology>
    </subcellularLocation>
</comment>
<keyword evidence="4" id="KW-1003">Cell membrane</keyword>
<evidence type="ECO:0000256" key="12">
    <source>
        <dbReference type="ARBA" id="ARBA00023303"/>
    </source>
</evidence>
<evidence type="ECO:0000256" key="3">
    <source>
        <dbReference type="ARBA" id="ARBA00022448"/>
    </source>
</evidence>
<keyword evidence="9" id="KW-0869">Chloride channel</keyword>
<comment type="similarity">
    <text evidence="2">Belongs to the tweety family.</text>
</comment>
<organism evidence="14 15">
    <name type="scientific">Sphaeroforma arctica JP610</name>
    <dbReference type="NCBI Taxonomy" id="667725"/>
    <lineage>
        <taxon>Eukaryota</taxon>
        <taxon>Ichthyosporea</taxon>
        <taxon>Ichthyophonida</taxon>
        <taxon>Sphaeroforma</taxon>
    </lineage>
</organism>
<evidence type="ECO:0000256" key="5">
    <source>
        <dbReference type="ARBA" id="ARBA00022692"/>
    </source>
</evidence>
<accession>A0A0L0FP94</accession>
<reference evidence="14 15" key="1">
    <citation type="submission" date="2011-02" db="EMBL/GenBank/DDBJ databases">
        <title>The Genome Sequence of Sphaeroforma arctica JP610.</title>
        <authorList>
            <consortium name="The Broad Institute Genome Sequencing Platform"/>
            <person name="Russ C."/>
            <person name="Cuomo C."/>
            <person name="Young S.K."/>
            <person name="Zeng Q."/>
            <person name="Gargeya S."/>
            <person name="Alvarado L."/>
            <person name="Berlin A."/>
            <person name="Chapman S.B."/>
            <person name="Chen Z."/>
            <person name="Freedman E."/>
            <person name="Gellesch M."/>
            <person name="Goldberg J."/>
            <person name="Griggs A."/>
            <person name="Gujja S."/>
            <person name="Heilman E."/>
            <person name="Heiman D."/>
            <person name="Howarth C."/>
            <person name="Mehta T."/>
            <person name="Neiman D."/>
            <person name="Pearson M."/>
            <person name="Roberts A."/>
            <person name="Saif S."/>
            <person name="Shea T."/>
            <person name="Shenoy N."/>
            <person name="Sisk P."/>
            <person name="Stolte C."/>
            <person name="Sykes S."/>
            <person name="White J."/>
            <person name="Yandava C."/>
            <person name="Burger G."/>
            <person name="Gray M.W."/>
            <person name="Holland P.W.H."/>
            <person name="King N."/>
            <person name="Lang F.B.F."/>
            <person name="Roger A.J."/>
            <person name="Ruiz-Trillo I."/>
            <person name="Haas B."/>
            <person name="Nusbaum C."/>
            <person name="Birren B."/>
        </authorList>
    </citation>
    <scope>NUCLEOTIDE SEQUENCE [LARGE SCALE GENOMIC DNA]</scope>
    <source>
        <strain evidence="14 15">JP610</strain>
    </source>
</reference>
<dbReference type="GO" id="GO:0034707">
    <property type="term" value="C:chloride channel complex"/>
    <property type="evidence" value="ECO:0007669"/>
    <property type="project" value="UniProtKB-KW"/>
</dbReference>
<feature type="transmembrane region" description="Helical" evidence="13">
    <location>
        <begin position="20"/>
        <end position="49"/>
    </location>
</feature>
<feature type="transmembrane region" description="Helical" evidence="13">
    <location>
        <begin position="70"/>
        <end position="96"/>
    </location>
</feature>
<keyword evidence="7" id="KW-0406">Ion transport</keyword>
<keyword evidence="3" id="KW-0813">Transport</keyword>
<evidence type="ECO:0000256" key="2">
    <source>
        <dbReference type="ARBA" id="ARBA00009849"/>
    </source>
</evidence>
<dbReference type="RefSeq" id="XP_014151700.1">
    <property type="nucleotide sequence ID" value="XM_014296225.1"/>
</dbReference>
<evidence type="ECO:0000256" key="6">
    <source>
        <dbReference type="ARBA" id="ARBA00022989"/>
    </source>
</evidence>
<dbReference type="GO" id="GO:0005229">
    <property type="term" value="F:intracellularly calcium-gated chloride channel activity"/>
    <property type="evidence" value="ECO:0007669"/>
    <property type="project" value="TreeGrafter"/>
</dbReference>
<dbReference type="PANTHER" id="PTHR12424">
    <property type="entry name" value="TWEETY-RELATED"/>
    <property type="match status" value="1"/>
</dbReference>
<protein>
    <submittedName>
        <fullName evidence="14">Uncharacterized protein</fullName>
    </submittedName>
</protein>
<dbReference type="InterPro" id="IPR006990">
    <property type="entry name" value="Tweety"/>
</dbReference>
<dbReference type="GeneID" id="25910258"/>
<evidence type="ECO:0000256" key="1">
    <source>
        <dbReference type="ARBA" id="ARBA00004651"/>
    </source>
</evidence>
<dbReference type="Proteomes" id="UP000054560">
    <property type="component" value="Unassembled WGS sequence"/>
</dbReference>
<feature type="transmembrane region" description="Helical" evidence="13">
    <location>
        <begin position="195"/>
        <end position="219"/>
    </location>
</feature>
<dbReference type="GO" id="GO:0005886">
    <property type="term" value="C:plasma membrane"/>
    <property type="evidence" value="ECO:0007669"/>
    <property type="project" value="UniProtKB-SubCell"/>
</dbReference>
<keyword evidence="6 13" id="KW-1133">Transmembrane helix</keyword>
<dbReference type="Pfam" id="PF04906">
    <property type="entry name" value="Tweety"/>
    <property type="match status" value="1"/>
</dbReference>
<evidence type="ECO:0000313" key="14">
    <source>
        <dbReference type="EMBL" id="KNC77798.1"/>
    </source>
</evidence>
<keyword evidence="8 13" id="KW-0472">Membrane</keyword>
<keyword evidence="11" id="KW-0868">Chloride</keyword>
<dbReference type="EMBL" id="KQ242628">
    <property type="protein sequence ID" value="KNC77798.1"/>
    <property type="molecule type" value="Genomic_DNA"/>
</dbReference>
<keyword evidence="5 13" id="KW-0812">Transmembrane</keyword>
<keyword evidence="10" id="KW-0325">Glycoprotein</keyword>
<keyword evidence="12" id="KW-0407">Ion channel</keyword>
<dbReference type="GO" id="GO:0072320">
    <property type="term" value="F:volume-sensitive chloride channel activity"/>
    <property type="evidence" value="ECO:0007669"/>
    <property type="project" value="TreeGrafter"/>
</dbReference>
<proteinExistence type="inferred from homology"/>
<gene>
    <name evidence="14" type="ORF">SARC_09754</name>
</gene>
<evidence type="ECO:0000256" key="7">
    <source>
        <dbReference type="ARBA" id="ARBA00023065"/>
    </source>
</evidence>
<evidence type="ECO:0000256" key="8">
    <source>
        <dbReference type="ARBA" id="ARBA00023136"/>
    </source>
</evidence>
<feature type="non-terminal residue" evidence="14">
    <location>
        <position position="1"/>
    </location>
</feature>
<evidence type="ECO:0000256" key="9">
    <source>
        <dbReference type="ARBA" id="ARBA00023173"/>
    </source>
</evidence>
<evidence type="ECO:0000256" key="13">
    <source>
        <dbReference type="SAM" id="Phobius"/>
    </source>
</evidence>
<evidence type="ECO:0000256" key="4">
    <source>
        <dbReference type="ARBA" id="ARBA00022475"/>
    </source>
</evidence>